<feature type="transmembrane region" description="Helical" evidence="7">
    <location>
        <begin position="12"/>
        <end position="35"/>
    </location>
</feature>
<reference evidence="9 10" key="1">
    <citation type="journal article" date="2014" name="Int. J. Syst. Evol. Microbiol.">
        <title>Complete genome sequence of Corynebacterium casei LMG S-19264T (=DSM 44701T), isolated from a smear-ripened cheese.</title>
        <authorList>
            <consortium name="US DOE Joint Genome Institute (JGI-PGF)"/>
            <person name="Walter F."/>
            <person name="Albersmeier A."/>
            <person name="Kalinowski J."/>
            <person name="Ruckert C."/>
        </authorList>
    </citation>
    <scope>NUCLEOTIDE SEQUENCE [LARGE SCALE GENOMIC DNA]</scope>
    <source>
        <strain evidence="9 10">CGMCC 1.12976</strain>
    </source>
</reference>
<evidence type="ECO:0000256" key="1">
    <source>
        <dbReference type="ARBA" id="ARBA00004651"/>
    </source>
</evidence>
<feature type="transmembrane region" description="Helical" evidence="7">
    <location>
        <begin position="436"/>
        <end position="456"/>
    </location>
</feature>
<evidence type="ECO:0000256" key="2">
    <source>
        <dbReference type="ARBA" id="ARBA00022448"/>
    </source>
</evidence>
<feature type="transmembrane region" description="Helical" evidence="7">
    <location>
        <begin position="79"/>
        <end position="98"/>
    </location>
</feature>
<evidence type="ECO:0000256" key="6">
    <source>
        <dbReference type="ARBA" id="ARBA00023136"/>
    </source>
</evidence>
<feature type="transmembrane region" description="Helical" evidence="7">
    <location>
        <begin position="297"/>
        <end position="316"/>
    </location>
</feature>
<dbReference type="InterPro" id="IPR011701">
    <property type="entry name" value="MFS"/>
</dbReference>
<evidence type="ECO:0000313" key="9">
    <source>
        <dbReference type="EMBL" id="GGF30106.1"/>
    </source>
</evidence>
<evidence type="ECO:0000256" key="4">
    <source>
        <dbReference type="ARBA" id="ARBA00022692"/>
    </source>
</evidence>
<dbReference type="SUPFAM" id="SSF103473">
    <property type="entry name" value="MFS general substrate transporter"/>
    <property type="match status" value="1"/>
</dbReference>
<keyword evidence="5 7" id="KW-1133">Transmembrane helix</keyword>
<dbReference type="InterPro" id="IPR036259">
    <property type="entry name" value="MFS_trans_sf"/>
</dbReference>
<feature type="transmembrane region" description="Helical" evidence="7">
    <location>
        <begin position="200"/>
        <end position="221"/>
    </location>
</feature>
<dbReference type="Pfam" id="PF07690">
    <property type="entry name" value="MFS_1"/>
    <property type="match status" value="1"/>
</dbReference>
<dbReference type="PROSITE" id="PS50850">
    <property type="entry name" value="MFS"/>
    <property type="match status" value="1"/>
</dbReference>
<sequence length="473" mass="49672">MPAHEHPHRQRNIALLVAGTFFMENLDGTILTTAAPSIGNAFGVASLSVGVAITAYLLTLAVLIPLSGWLTQRFGARRIFLTAIAIFTIASILCALSQNLTELTVFRVLQGVGGALMVPVGRLAVLRVTSKADLIRTVALLTWPALAAPVIAPLVGGILTTYASWHWIFLINVPLGVIAFVVALRIVPREGHLSPPALDWLGLVLTGVGLGVLVYLGSLLAGNDQNLLELLVLAAVGLGLLGVATWHFLRAEHPLLRLSNLRVETFRLAHVGGSVFRMTISAVPFLLPLLFQDSFGYTPVVAGTLVLFVFVGNIGIKPFTTPLLRRFGFRTVIVAATAGAALSMVLCAFLTVDTPVVLVAILLIFSGVMRSTGFTAYNTIAFADIPQTKMTDANTFASTLQQVAAGFGVAIGAIALRAGEAATGAAGAGEAVGLSAFQFSFVVIGALTLLSTLEALRLSRSAGENIRPARPAV</sequence>
<dbReference type="AlphaFoldDB" id="A0A917B8Q5"/>
<feature type="transmembrane region" description="Helical" evidence="7">
    <location>
        <begin position="165"/>
        <end position="188"/>
    </location>
</feature>
<dbReference type="PANTHER" id="PTHR42718:SF46">
    <property type="entry name" value="BLR6921 PROTEIN"/>
    <property type="match status" value="1"/>
</dbReference>
<keyword evidence="4 7" id="KW-0812">Transmembrane</keyword>
<evidence type="ECO:0000256" key="5">
    <source>
        <dbReference type="ARBA" id="ARBA00022989"/>
    </source>
</evidence>
<feature type="transmembrane region" description="Helical" evidence="7">
    <location>
        <begin position="395"/>
        <end position="416"/>
    </location>
</feature>
<gene>
    <name evidence="9" type="ORF">GCM10011399_24110</name>
</gene>
<dbReference type="Gene3D" id="1.20.1720.10">
    <property type="entry name" value="Multidrug resistance protein D"/>
    <property type="match status" value="1"/>
</dbReference>
<keyword evidence="2" id="KW-0813">Transport</keyword>
<proteinExistence type="predicted"/>
<feature type="transmembrane region" description="Helical" evidence="7">
    <location>
        <begin position="357"/>
        <end position="383"/>
    </location>
</feature>
<keyword evidence="3" id="KW-1003">Cell membrane</keyword>
<feature type="transmembrane region" description="Helical" evidence="7">
    <location>
        <begin position="104"/>
        <end position="125"/>
    </location>
</feature>
<accession>A0A917B8Q5</accession>
<dbReference type="GO" id="GO:0022857">
    <property type="term" value="F:transmembrane transporter activity"/>
    <property type="evidence" value="ECO:0007669"/>
    <property type="project" value="InterPro"/>
</dbReference>
<dbReference type="EMBL" id="BMGP01000004">
    <property type="protein sequence ID" value="GGF30106.1"/>
    <property type="molecule type" value="Genomic_DNA"/>
</dbReference>
<evidence type="ECO:0000259" key="8">
    <source>
        <dbReference type="PROSITE" id="PS50850"/>
    </source>
</evidence>
<feature type="transmembrane region" description="Helical" evidence="7">
    <location>
        <begin position="328"/>
        <end position="351"/>
    </location>
</feature>
<dbReference type="PANTHER" id="PTHR42718">
    <property type="entry name" value="MAJOR FACILITATOR SUPERFAMILY MULTIDRUG TRANSPORTER MFSC"/>
    <property type="match status" value="1"/>
</dbReference>
<dbReference type="Proteomes" id="UP000598775">
    <property type="component" value="Unassembled WGS sequence"/>
</dbReference>
<name>A0A917B8Q5_9MICO</name>
<keyword evidence="6 7" id="KW-0472">Membrane</keyword>
<dbReference type="GO" id="GO:0005886">
    <property type="term" value="C:plasma membrane"/>
    <property type="evidence" value="ECO:0007669"/>
    <property type="project" value="UniProtKB-SubCell"/>
</dbReference>
<protein>
    <submittedName>
        <fullName evidence="9">MFS transporter</fullName>
    </submittedName>
</protein>
<feature type="transmembrane region" description="Helical" evidence="7">
    <location>
        <begin position="41"/>
        <end position="67"/>
    </location>
</feature>
<feature type="domain" description="Major facilitator superfamily (MFS) profile" evidence="8">
    <location>
        <begin position="13"/>
        <end position="463"/>
    </location>
</feature>
<feature type="transmembrane region" description="Helical" evidence="7">
    <location>
        <begin position="269"/>
        <end position="291"/>
    </location>
</feature>
<evidence type="ECO:0000256" key="3">
    <source>
        <dbReference type="ARBA" id="ARBA00022475"/>
    </source>
</evidence>
<dbReference type="Gene3D" id="1.20.1250.20">
    <property type="entry name" value="MFS general substrate transporter like domains"/>
    <property type="match status" value="1"/>
</dbReference>
<dbReference type="InterPro" id="IPR020846">
    <property type="entry name" value="MFS_dom"/>
</dbReference>
<comment type="subcellular location">
    <subcellularLocation>
        <location evidence="1">Cell membrane</location>
        <topology evidence="1">Multi-pass membrane protein</topology>
    </subcellularLocation>
</comment>
<evidence type="ECO:0000256" key="7">
    <source>
        <dbReference type="SAM" id="Phobius"/>
    </source>
</evidence>
<comment type="caution">
    <text evidence="9">The sequence shown here is derived from an EMBL/GenBank/DDBJ whole genome shotgun (WGS) entry which is preliminary data.</text>
</comment>
<organism evidence="9 10">
    <name type="scientific">Subtercola lobariae</name>
    <dbReference type="NCBI Taxonomy" id="1588641"/>
    <lineage>
        <taxon>Bacteria</taxon>
        <taxon>Bacillati</taxon>
        <taxon>Actinomycetota</taxon>
        <taxon>Actinomycetes</taxon>
        <taxon>Micrococcales</taxon>
        <taxon>Microbacteriaceae</taxon>
        <taxon>Subtercola</taxon>
    </lineage>
</organism>
<feature type="transmembrane region" description="Helical" evidence="7">
    <location>
        <begin position="227"/>
        <end position="249"/>
    </location>
</feature>
<evidence type="ECO:0000313" key="10">
    <source>
        <dbReference type="Proteomes" id="UP000598775"/>
    </source>
</evidence>
<feature type="transmembrane region" description="Helical" evidence="7">
    <location>
        <begin position="137"/>
        <end position="159"/>
    </location>
</feature>
<keyword evidence="10" id="KW-1185">Reference proteome</keyword>